<evidence type="ECO:0000256" key="1">
    <source>
        <dbReference type="ARBA" id="ARBA00000085"/>
    </source>
</evidence>
<dbReference type="InterPro" id="IPR052162">
    <property type="entry name" value="Sensor_kinase/Photoreceptor"/>
</dbReference>
<dbReference type="PRINTS" id="PR00344">
    <property type="entry name" value="BCTRLSENSOR"/>
</dbReference>
<dbReference type="AlphaFoldDB" id="X0ZC59"/>
<dbReference type="Gene3D" id="3.30.565.10">
    <property type="entry name" value="Histidine kinase-like ATPase, C-terminal domain"/>
    <property type="match status" value="1"/>
</dbReference>
<keyword evidence="6" id="KW-0175">Coiled coil</keyword>
<dbReference type="InterPro" id="IPR036097">
    <property type="entry name" value="HisK_dim/P_sf"/>
</dbReference>
<evidence type="ECO:0000313" key="8">
    <source>
        <dbReference type="EMBL" id="GAG67190.1"/>
    </source>
</evidence>
<protein>
    <recommendedName>
        <fullName evidence="2">histidine kinase</fullName>
        <ecNumber evidence="2">2.7.13.3</ecNumber>
    </recommendedName>
</protein>
<comment type="catalytic activity">
    <reaction evidence="1">
        <text>ATP + protein L-histidine = ADP + protein N-phospho-L-histidine.</text>
        <dbReference type="EC" id="2.7.13.3"/>
    </reaction>
</comment>
<name>X0ZC59_9ZZZZ</name>
<dbReference type="InterPro" id="IPR036890">
    <property type="entry name" value="HATPase_C_sf"/>
</dbReference>
<dbReference type="SUPFAM" id="SSF47384">
    <property type="entry name" value="Homodimeric domain of signal transducing histidine kinase"/>
    <property type="match status" value="1"/>
</dbReference>
<evidence type="ECO:0000259" key="7">
    <source>
        <dbReference type="PROSITE" id="PS50109"/>
    </source>
</evidence>
<dbReference type="Pfam" id="PF02518">
    <property type="entry name" value="HATPase_c"/>
    <property type="match status" value="1"/>
</dbReference>
<gene>
    <name evidence="8" type="ORF">S01H4_15153</name>
</gene>
<dbReference type="PANTHER" id="PTHR43304:SF1">
    <property type="entry name" value="PAC DOMAIN-CONTAINING PROTEIN"/>
    <property type="match status" value="1"/>
</dbReference>
<dbReference type="EC" id="2.7.13.3" evidence="2"/>
<keyword evidence="4" id="KW-0808">Transferase</keyword>
<dbReference type="GO" id="GO:0000155">
    <property type="term" value="F:phosphorelay sensor kinase activity"/>
    <property type="evidence" value="ECO:0007669"/>
    <property type="project" value="InterPro"/>
</dbReference>
<keyword evidence="5" id="KW-0418">Kinase</keyword>
<feature type="domain" description="Histidine kinase" evidence="7">
    <location>
        <begin position="61"/>
        <end position="283"/>
    </location>
</feature>
<dbReference type="InterPro" id="IPR005467">
    <property type="entry name" value="His_kinase_dom"/>
</dbReference>
<evidence type="ECO:0000256" key="6">
    <source>
        <dbReference type="SAM" id="Coils"/>
    </source>
</evidence>
<dbReference type="SMART" id="SM00387">
    <property type="entry name" value="HATPase_c"/>
    <property type="match status" value="1"/>
</dbReference>
<dbReference type="SUPFAM" id="SSF55874">
    <property type="entry name" value="ATPase domain of HSP90 chaperone/DNA topoisomerase II/histidine kinase"/>
    <property type="match status" value="1"/>
</dbReference>
<evidence type="ECO:0000256" key="4">
    <source>
        <dbReference type="ARBA" id="ARBA00022679"/>
    </source>
</evidence>
<evidence type="ECO:0000256" key="5">
    <source>
        <dbReference type="ARBA" id="ARBA00022777"/>
    </source>
</evidence>
<sequence length="283" mass="32875">MQNEFLEGNVISSRSIVVDITERKMMEEELRASKENLEKRVEERTSQLQKANEYMKLYRSLFAHDINNIFSNIKLASDLCTLHFDNPIKLNKIKELHHIIEKQIIRGSKLIKNVQQLSLLEDSQFPIEQQNLNQILNASIEFLNNSFPNREIDIETHFIEEKITVNANELLIDVFENLLFNSVIHNELPQIKINIVVSKSEVEFVKFIRIEFKDNGIGITDDRKKSIFKSEKKVDKKERGLGFGLSLVKKIIDSYKGKIWVENRVEGDYAQGSNFIVLIPEAV</sequence>
<dbReference type="Gene3D" id="3.30.450.20">
    <property type="entry name" value="PAS domain"/>
    <property type="match status" value="1"/>
</dbReference>
<dbReference type="PROSITE" id="PS50109">
    <property type="entry name" value="HIS_KIN"/>
    <property type="match status" value="1"/>
</dbReference>
<keyword evidence="3" id="KW-0597">Phosphoprotein</keyword>
<reference evidence="8" key="1">
    <citation type="journal article" date="2014" name="Front. Microbiol.">
        <title>High frequency of phylogenetically diverse reductive dehalogenase-homologous genes in deep subseafloor sedimentary metagenomes.</title>
        <authorList>
            <person name="Kawai M."/>
            <person name="Futagami T."/>
            <person name="Toyoda A."/>
            <person name="Takaki Y."/>
            <person name="Nishi S."/>
            <person name="Hori S."/>
            <person name="Arai W."/>
            <person name="Tsubouchi T."/>
            <person name="Morono Y."/>
            <person name="Uchiyama I."/>
            <person name="Ito T."/>
            <person name="Fujiyama A."/>
            <person name="Inagaki F."/>
            <person name="Takami H."/>
        </authorList>
    </citation>
    <scope>NUCLEOTIDE SEQUENCE</scope>
    <source>
        <strain evidence="8">Expedition CK06-06</strain>
    </source>
</reference>
<feature type="coiled-coil region" evidence="6">
    <location>
        <begin position="23"/>
        <end position="54"/>
    </location>
</feature>
<evidence type="ECO:0000256" key="2">
    <source>
        <dbReference type="ARBA" id="ARBA00012438"/>
    </source>
</evidence>
<evidence type="ECO:0000256" key="3">
    <source>
        <dbReference type="ARBA" id="ARBA00022553"/>
    </source>
</evidence>
<comment type="caution">
    <text evidence="8">The sequence shown here is derived from an EMBL/GenBank/DDBJ whole genome shotgun (WGS) entry which is preliminary data.</text>
</comment>
<organism evidence="8">
    <name type="scientific">marine sediment metagenome</name>
    <dbReference type="NCBI Taxonomy" id="412755"/>
    <lineage>
        <taxon>unclassified sequences</taxon>
        <taxon>metagenomes</taxon>
        <taxon>ecological metagenomes</taxon>
    </lineage>
</organism>
<dbReference type="PANTHER" id="PTHR43304">
    <property type="entry name" value="PHYTOCHROME-LIKE PROTEIN CPH1"/>
    <property type="match status" value="1"/>
</dbReference>
<dbReference type="InterPro" id="IPR003594">
    <property type="entry name" value="HATPase_dom"/>
</dbReference>
<proteinExistence type="predicted"/>
<dbReference type="InterPro" id="IPR004358">
    <property type="entry name" value="Sig_transdc_His_kin-like_C"/>
</dbReference>
<accession>X0ZC59</accession>
<dbReference type="EMBL" id="BART01006636">
    <property type="protein sequence ID" value="GAG67190.1"/>
    <property type="molecule type" value="Genomic_DNA"/>
</dbReference>